<gene>
    <name evidence="2" type="ORF">Q8A67_021457</name>
</gene>
<reference evidence="2" key="1">
    <citation type="submission" date="2023-08" db="EMBL/GenBank/DDBJ databases">
        <title>Chromosome-level Genome Assembly of mud carp (Cirrhinus molitorella).</title>
        <authorList>
            <person name="Liu H."/>
        </authorList>
    </citation>
    <scope>NUCLEOTIDE SEQUENCE</scope>
    <source>
        <strain evidence="2">Prfri</strain>
        <tissue evidence="2">Muscle</tissue>
    </source>
</reference>
<feature type="compositionally biased region" description="Polar residues" evidence="1">
    <location>
        <begin position="59"/>
        <end position="70"/>
    </location>
</feature>
<evidence type="ECO:0000313" key="2">
    <source>
        <dbReference type="EMBL" id="KAK2874304.1"/>
    </source>
</evidence>
<dbReference type="Proteomes" id="UP001187343">
    <property type="component" value="Unassembled WGS sequence"/>
</dbReference>
<dbReference type="AlphaFoldDB" id="A0AA88P3L5"/>
<name>A0AA88P3L5_9TELE</name>
<sequence>MLKLRQRSQCSTGLEQVRLQRDESTTGPSASRSAPSSKKRRLICSRRQRETPAAREQASVGQTDTPTGRNYPTAKPIVCVSPPDERTL</sequence>
<evidence type="ECO:0000256" key="1">
    <source>
        <dbReference type="SAM" id="MobiDB-lite"/>
    </source>
</evidence>
<organism evidence="2 3">
    <name type="scientific">Cirrhinus molitorella</name>
    <name type="common">mud carp</name>
    <dbReference type="NCBI Taxonomy" id="172907"/>
    <lineage>
        <taxon>Eukaryota</taxon>
        <taxon>Metazoa</taxon>
        <taxon>Chordata</taxon>
        <taxon>Craniata</taxon>
        <taxon>Vertebrata</taxon>
        <taxon>Euteleostomi</taxon>
        <taxon>Actinopterygii</taxon>
        <taxon>Neopterygii</taxon>
        <taxon>Teleostei</taxon>
        <taxon>Ostariophysi</taxon>
        <taxon>Cypriniformes</taxon>
        <taxon>Cyprinidae</taxon>
        <taxon>Labeoninae</taxon>
        <taxon>Labeonini</taxon>
        <taxon>Cirrhinus</taxon>
    </lineage>
</organism>
<dbReference type="EMBL" id="JAUYZG010000021">
    <property type="protein sequence ID" value="KAK2874304.1"/>
    <property type="molecule type" value="Genomic_DNA"/>
</dbReference>
<protein>
    <submittedName>
        <fullName evidence="2">Uncharacterized protein</fullName>
    </submittedName>
</protein>
<feature type="region of interest" description="Disordered" evidence="1">
    <location>
        <begin position="1"/>
        <end position="88"/>
    </location>
</feature>
<proteinExistence type="predicted"/>
<evidence type="ECO:0000313" key="3">
    <source>
        <dbReference type="Proteomes" id="UP001187343"/>
    </source>
</evidence>
<keyword evidence="3" id="KW-1185">Reference proteome</keyword>
<feature type="compositionally biased region" description="Basic residues" evidence="1">
    <location>
        <begin position="37"/>
        <end position="46"/>
    </location>
</feature>
<comment type="caution">
    <text evidence="2">The sequence shown here is derived from an EMBL/GenBank/DDBJ whole genome shotgun (WGS) entry which is preliminary data.</text>
</comment>
<accession>A0AA88P3L5</accession>